<proteinExistence type="predicted"/>
<keyword evidence="3" id="KW-0949">S-adenosyl-L-methionine</keyword>
<gene>
    <name evidence="7" type="ORF">A1355_19840</name>
</gene>
<reference evidence="8" key="1">
    <citation type="submission" date="2016-03" db="EMBL/GenBank/DDBJ databases">
        <authorList>
            <person name="Heylen K."/>
            <person name="De Vos P."/>
            <person name="Vekeman B."/>
        </authorList>
    </citation>
    <scope>NUCLEOTIDE SEQUENCE [LARGE SCALE GENOMIC DNA]</scope>
    <source>
        <strain evidence="8">R-45383</strain>
    </source>
</reference>
<evidence type="ECO:0000256" key="4">
    <source>
        <dbReference type="PROSITE-ProRule" id="PRU00339"/>
    </source>
</evidence>
<dbReference type="SUPFAM" id="SSF48452">
    <property type="entry name" value="TPR-like"/>
    <property type="match status" value="1"/>
</dbReference>
<dbReference type="InterPro" id="IPR011990">
    <property type="entry name" value="TPR-like_helical_dom_sf"/>
</dbReference>
<evidence type="ECO:0000259" key="6">
    <source>
        <dbReference type="PROSITE" id="PS50123"/>
    </source>
</evidence>
<dbReference type="PRINTS" id="PR00996">
    <property type="entry name" value="CHERMTFRASE"/>
</dbReference>
<dbReference type="PANTHER" id="PTHR24422">
    <property type="entry name" value="CHEMOTAXIS PROTEIN METHYLTRANSFERASE"/>
    <property type="match status" value="1"/>
</dbReference>
<feature type="region of interest" description="Disordered" evidence="5">
    <location>
        <begin position="321"/>
        <end position="375"/>
    </location>
</feature>
<dbReference type="Pfam" id="PF01739">
    <property type="entry name" value="CheR"/>
    <property type="match status" value="1"/>
</dbReference>
<dbReference type="PROSITE" id="PS50123">
    <property type="entry name" value="CHER"/>
    <property type="match status" value="1"/>
</dbReference>
<dbReference type="Gene3D" id="1.25.40.10">
    <property type="entry name" value="Tetratricopeptide repeat domain"/>
    <property type="match status" value="1"/>
</dbReference>
<dbReference type="InterPro" id="IPR022642">
    <property type="entry name" value="CheR_C"/>
</dbReference>
<feature type="compositionally biased region" description="Pro residues" evidence="5">
    <location>
        <begin position="330"/>
        <end position="339"/>
    </location>
</feature>
<evidence type="ECO:0000313" key="8">
    <source>
        <dbReference type="Proteomes" id="UP000077628"/>
    </source>
</evidence>
<dbReference type="PANTHER" id="PTHR24422:SF19">
    <property type="entry name" value="CHEMOTAXIS PROTEIN METHYLTRANSFERASE"/>
    <property type="match status" value="1"/>
</dbReference>
<comment type="caution">
    <text evidence="7">The sequence shown here is derived from an EMBL/GenBank/DDBJ whole genome shotgun (WGS) entry which is preliminary data.</text>
</comment>
<keyword evidence="8" id="KW-1185">Reference proteome</keyword>
<dbReference type="PROSITE" id="PS50005">
    <property type="entry name" value="TPR"/>
    <property type="match status" value="1"/>
</dbReference>
<keyword evidence="4" id="KW-0802">TPR repeat</keyword>
<dbReference type="EMBL" id="LUUK01000040">
    <property type="protein sequence ID" value="OAI25161.1"/>
    <property type="molecule type" value="Genomic_DNA"/>
</dbReference>
<dbReference type="SMART" id="SM00028">
    <property type="entry name" value="TPR"/>
    <property type="match status" value="2"/>
</dbReference>
<keyword evidence="1" id="KW-0489">Methyltransferase</keyword>
<feature type="domain" description="CheR-type methyltransferase" evidence="6">
    <location>
        <begin position="15"/>
        <end position="261"/>
    </location>
</feature>
<evidence type="ECO:0000256" key="5">
    <source>
        <dbReference type="SAM" id="MobiDB-lite"/>
    </source>
</evidence>
<dbReference type="Proteomes" id="UP000077628">
    <property type="component" value="Unassembled WGS sequence"/>
</dbReference>
<dbReference type="Gene3D" id="3.40.50.150">
    <property type="entry name" value="Vaccinia Virus protein VP39"/>
    <property type="match status" value="1"/>
</dbReference>
<dbReference type="OrthoDB" id="9816309at2"/>
<dbReference type="GO" id="GO:0008757">
    <property type="term" value="F:S-adenosylmethionine-dependent methyltransferase activity"/>
    <property type="evidence" value="ECO:0007669"/>
    <property type="project" value="InterPro"/>
</dbReference>
<keyword evidence="2" id="KW-0808">Transferase</keyword>
<evidence type="ECO:0000256" key="2">
    <source>
        <dbReference type="ARBA" id="ARBA00022679"/>
    </source>
</evidence>
<accession>A0A177P4L9</accession>
<evidence type="ECO:0000313" key="7">
    <source>
        <dbReference type="EMBL" id="OAI25161.1"/>
    </source>
</evidence>
<sequence>MSSAITAKITVPSPFSRFLARHTGLYFPPERWPDLMSGMDRAAREFGLQDSETCMQWLLSTPMDRHRVEILARYLTVAETYFFRDPAVFEALKTSILPGLIQSRRLSRQTLDIWCAGCATGEEAYSLAILMQRILPDFQQWRISLSGTDINPQALAKAEAGVYREWSFRNPPVWLKTGYFRETATGCYEILPSVRDMVRFSYFNLMADSDWPPIGDNGTMDFIFCRNVLMYFQPELAGRVLNKLCRSLADGGWLIIGPSEAPITAPENMERHYFPGTILYRKNLSTTVRKPAAAHTAALFPPKHTGLAAAGDQKPSVWQLAAKTARKPAKGPPGSPGPVMPLCQQKKLGVAGPEDTRRPSGGETEPSAGDADRLSPGRQYLQAVELLERGQTEAGEQALKRTLYLEPAFTPAYFMLGCLLRRQGRHKEAVKNFKNALQLLEAYPPEQILPEAEGVTAGRLAEIIRTLNAGEESI</sequence>
<feature type="repeat" description="TPR" evidence="4">
    <location>
        <begin position="410"/>
        <end position="443"/>
    </location>
</feature>
<dbReference type="GO" id="GO:0032259">
    <property type="term" value="P:methylation"/>
    <property type="evidence" value="ECO:0007669"/>
    <property type="project" value="UniProtKB-KW"/>
</dbReference>
<dbReference type="InterPro" id="IPR019734">
    <property type="entry name" value="TPR_rpt"/>
</dbReference>
<dbReference type="InterPro" id="IPR029063">
    <property type="entry name" value="SAM-dependent_MTases_sf"/>
</dbReference>
<organism evidence="7 8">
    <name type="scientific">Methylomonas koyamae</name>
    <dbReference type="NCBI Taxonomy" id="702114"/>
    <lineage>
        <taxon>Bacteria</taxon>
        <taxon>Pseudomonadati</taxon>
        <taxon>Pseudomonadota</taxon>
        <taxon>Gammaproteobacteria</taxon>
        <taxon>Methylococcales</taxon>
        <taxon>Methylococcaceae</taxon>
        <taxon>Methylomonas</taxon>
    </lineage>
</organism>
<dbReference type="STRING" id="702114.A1355_19840"/>
<evidence type="ECO:0000256" key="1">
    <source>
        <dbReference type="ARBA" id="ARBA00022603"/>
    </source>
</evidence>
<dbReference type="InterPro" id="IPR000780">
    <property type="entry name" value="CheR_MeTrfase"/>
</dbReference>
<name>A0A177P4L9_9GAMM</name>
<dbReference type="SMART" id="SM00138">
    <property type="entry name" value="MeTrc"/>
    <property type="match status" value="1"/>
</dbReference>
<dbReference type="AlphaFoldDB" id="A0A177P4L9"/>
<protein>
    <recommendedName>
        <fullName evidence="6">CheR-type methyltransferase domain-containing protein</fullName>
    </recommendedName>
</protein>
<dbReference type="SUPFAM" id="SSF53335">
    <property type="entry name" value="S-adenosyl-L-methionine-dependent methyltransferases"/>
    <property type="match status" value="1"/>
</dbReference>
<dbReference type="InterPro" id="IPR050903">
    <property type="entry name" value="Bact_Chemotaxis_MeTrfase"/>
</dbReference>
<evidence type="ECO:0000256" key="3">
    <source>
        <dbReference type="ARBA" id="ARBA00022691"/>
    </source>
</evidence>